<evidence type="ECO:0000313" key="7">
    <source>
        <dbReference type="EMBL" id="GAY62495.1"/>
    </source>
</evidence>
<proteinExistence type="inferred from homology"/>
<accession>A0A2H5QE38</accession>
<evidence type="ECO:0000313" key="8">
    <source>
        <dbReference type="Proteomes" id="UP000236630"/>
    </source>
</evidence>
<keyword evidence="8" id="KW-1185">Reference proteome</keyword>
<dbReference type="GO" id="GO:0004659">
    <property type="term" value="F:prenyltransferase activity"/>
    <property type="evidence" value="ECO:0007669"/>
    <property type="project" value="InterPro"/>
</dbReference>
<comment type="caution">
    <text evidence="7">The sequence shown here is derived from an EMBL/GenBank/DDBJ whole genome shotgun (WGS) entry which is preliminary data.</text>
</comment>
<dbReference type="FunFam" id="1.10.600.10:FF:000001">
    <property type="entry name" value="Geranylgeranyl diphosphate synthase"/>
    <property type="match status" value="2"/>
</dbReference>
<reference evidence="7 8" key="1">
    <citation type="journal article" date="2017" name="Front. Genet.">
        <title>Draft sequencing of the heterozygous diploid genome of Satsuma (Citrus unshiu Marc.) using a hybrid assembly approach.</title>
        <authorList>
            <person name="Shimizu T."/>
            <person name="Tanizawa Y."/>
            <person name="Mochizuki T."/>
            <person name="Nagasaki H."/>
            <person name="Yoshioka T."/>
            <person name="Toyoda A."/>
            <person name="Fujiyama A."/>
            <person name="Kaminuma E."/>
            <person name="Nakamura Y."/>
        </authorList>
    </citation>
    <scope>NUCLEOTIDE SEQUENCE [LARGE SCALE GENOMIC DNA]</scope>
    <source>
        <strain evidence="8">cv. Miyagawa wase</strain>
    </source>
</reference>
<dbReference type="Pfam" id="PF00348">
    <property type="entry name" value="polyprenyl_synt"/>
    <property type="match status" value="2"/>
</dbReference>
<comment type="similarity">
    <text evidence="2">Belongs to the FPP/GGPP synthase family.</text>
</comment>
<dbReference type="InterPro" id="IPR000092">
    <property type="entry name" value="Polyprenyl_synt"/>
</dbReference>
<dbReference type="EMBL" id="BDQV01000308">
    <property type="protein sequence ID" value="GAY62495.1"/>
    <property type="molecule type" value="Genomic_DNA"/>
</dbReference>
<protein>
    <submittedName>
        <fullName evidence="7">Uncharacterized protein</fullName>
    </submittedName>
</protein>
<dbReference type="AlphaFoldDB" id="A0A2H5QE38"/>
<evidence type="ECO:0000256" key="5">
    <source>
        <dbReference type="ARBA" id="ARBA00022842"/>
    </source>
</evidence>
<dbReference type="Proteomes" id="UP000236630">
    <property type="component" value="Unassembled WGS sequence"/>
</dbReference>
<evidence type="ECO:0000256" key="4">
    <source>
        <dbReference type="ARBA" id="ARBA00022723"/>
    </source>
</evidence>
<dbReference type="InterPro" id="IPR008949">
    <property type="entry name" value="Isoprenoid_synthase_dom_sf"/>
</dbReference>
<dbReference type="GO" id="GO:0005737">
    <property type="term" value="C:cytoplasm"/>
    <property type="evidence" value="ECO:0007669"/>
    <property type="project" value="UniProtKB-ARBA"/>
</dbReference>
<comment type="cofactor">
    <cofactor evidence="1">
        <name>Mg(2+)</name>
        <dbReference type="ChEBI" id="CHEBI:18420"/>
    </cofactor>
</comment>
<evidence type="ECO:0000256" key="3">
    <source>
        <dbReference type="ARBA" id="ARBA00022679"/>
    </source>
</evidence>
<dbReference type="SFLD" id="SFLDG01017">
    <property type="entry name" value="Polyprenyl_Transferase_Like"/>
    <property type="match status" value="2"/>
</dbReference>
<name>A0A2H5QE38_CITUN</name>
<dbReference type="SFLD" id="SFLDS00005">
    <property type="entry name" value="Isoprenoid_Synthase_Type_I"/>
    <property type="match status" value="2"/>
</dbReference>
<dbReference type="PANTHER" id="PTHR43281:SF1">
    <property type="entry name" value="FARNESYL DIPHOSPHATE SYNTHASE"/>
    <property type="match status" value="1"/>
</dbReference>
<evidence type="ECO:0000256" key="6">
    <source>
        <dbReference type="ARBA" id="ARBA00023229"/>
    </source>
</evidence>
<organism evidence="7 8">
    <name type="scientific">Citrus unshiu</name>
    <name type="common">Satsuma mandarin</name>
    <name type="synonym">Citrus nobilis var. unshiu</name>
    <dbReference type="NCBI Taxonomy" id="55188"/>
    <lineage>
        <taxon>Eukaryota</taxon>
        <taxon>Viridiplantae</taxon>
        <taxon>Streptophyta</taxon>
        <taxon>Embryophyta</taxon>
        <taxon>Tracheophyta</taxon>
        <taxon>Spermatophyta</taxon>
        <taxon>Magnoliopsida</taxon>
        <taxon>eudicotyledons</taxon>
        <taxon>Gunneridae</taxon>
        <taxon>Pentapetalae</taxon>
        <taxon>rosids</taxon>
        <taxon>malvids</taxon>
        <taxon>Sapindales</taxon>
        <taxon>Rutaceae</taxon>
        <taxon>Aurantioideae</taxon>
        <taxon>Citrus</taxon>
    </lineage>
</organism>
<keyword evidence="5" id="KW-0460">Magnesium</keyword>
<dbReference type="GO" id="GO:0008299">
    <property type="term" value="P:isoprenoid biosynthetic process"/>
    <property type="evidence" value="ECO:0007669"/>
    <property type="project" value="UniProtKB-KW"/>
</dbReference>
<dbReference type="Gene3D" id="1.10.600.10">
    <property type="entry name" value="Farnesyl Diphosphate Synthase"/>
    <property type="match status" value="2"/>
</dbReference>
<keyword evidence="6" id="KW-0414">Isoprene biosynthesis</keyword>
<gene>
    <name evidence="7" type="ORF">CUMW_218240</name>
</gene>
<dbReference type="SUPFAM" id="SSF48576">
    <property type="entry name" value="Terpenoid synthases"/>
    <property type="match status" value="2"/>
</dbReference>
<sequence length="698" mass="76922">MTSSDVFWNSINALKHHSVMPYVPNSHVAKSVLLRGQPKKLKIINSQRNDTLPKFFQVNEYKALKAKQINEALDEAVPLPHPAILHEAMRYSLPGGKRLMSTLCIASCEMIGGSQSVAMSMACAIELLVTMAVIQDDLPCLDNDDLRRGKPSNHKVFGEATAILACQALHCLAMQHIAMIKAKNVSPDRLLRAMVEINSAVGSEGIAAGQIMDINSEGKEVSLSELNFIHRHKTGKFIEASIVSGVVIGGGNEEEIERMRNFGKYVGMAYQLWNDIVDVIGSPEMREKTGRDMMRDKATYPKLVGIDGSKKHAKELIAEAKQELAYFDPTRAAPLDHLSLILPPLRMSMASSNHFTNSIIAFKHHSMIPFVPNSHVSISAPLRRQPKKLMIINSQKNHPLPKLFQIDEYKPMKAKQINKALDEAVPLRHPAVLHEAMRYSMIPGGKYFLSILCNASCELVGGSESVAMSLACAIEMLSVMGMIQDDLPCLDNDDFRRGKPSNHKVFGEATTLLACQALFCLAIEQIAMIKAKNVSPDRILRAIVEITSAFGSQGLAAGQIMDMTSEGKEVSLSELDFIHRHKAGKSVEASIVIGVIIGGGNEEEIGRMRNFGKCVGMAYQLWNDIVDVIGSPDTREKTGRDMLRDKATYPKFLGIDGSKKQAKELIAEAKQELAYFDPTRAAPLDHLINFIVSFDNIN</sequence>
<dbReference type="PANTHER" id="PTHR43281">
    <property type="entry name" value="FARNESYL DIPHOSPHATE SYNTHASE"/>
    <property type="match status" value="1"/>
</dbReference>
<keyword evidence="4" id="KW-0479">Metal-binding</keyword>
<dbReference type="InterPro" id="IPR033749">
    <property type="entry name" value="Polyprenyl_synt_CS"/>
</dbReference>
<evidence type="ECO:0000256" key="2">
    <source>
        <dbReference type="ARBA" id="ARBA00006706"/>
    </source>
</evidence>
<keyword evidence="3" id="KW-0808">Transferase</keyword>
<dbReference type="PROSITE" id="PS00723">
    <property type="entry name" value="POLYPRENYL_SYNTHASE_1"/>
    <property type="match status" value="2"/>
</dbReference>
<evidence type="ECO:0000256" key="1">
    <source>
        <dbReference type="ARBA" id="ARBA00001946"/>
    </source>
</evidence>
<dbReference type="CDD" id="cd00867">
    <property type="entry name" value="Trans_IPPS"/>
    <property type="match status" value="2"/>
</dbReference>
<dbReference type="STRING" id="55188.A0A2H5QE38"/>
<dbReference type="GO" id="GO:0046872">
    <property type="term" value="F:metal ion binding"/>
    <property type="evidence" value="ECO:0007669"/>
    <property type="project" value="UniProtKB-KW"/>
</dbReference>